<feature type="region of interest" description="Disordered" evidence="2">
    <location>
        <begin position="1"/>
        <end position="86"/>
    </location>
</feature>
<feature type="coiled-coil region" evidence="1">
    <location>
        <begin position="301"/>
        <end position="335"/>
    </location>
</feature>
<evidence type="ECO:0000313" key="4">
    <source>
        <dbReference type="Proteomes" id="UP000054217"/>
    </source>
</evidence>
<feature type="region of interest" description="Disordered" evidence="2">
    <location>
        <begin position="574"/>
        <end position="618"/>
    </location>
</feature>
<feature type="compositionally biased region" description="Polar residues" evidence="2">
    <location>
        <begin position="686"/>
        <end position="697"/>
    </location>
</feature>
<reference evidence="4" key="2">
    <citation type="submission" date="2015-01" db="EMBL/GenBank/DDBJ databases">
        <title>Evolutionary Origins and Diversification of the Mycorrhizal Mutualists.</title>
        <authorList>
            <consortium name="DOE Joint Genome Institute"/>
            <consortium name="Mycorrhizal Genomics Consortium"/>
            <person name="Kohler A."/>
            <person name="Kuo A."/>
            <person name="Nagy L.G."/>
            <person name="Floudas D."/>
            <person name="Copeland A."/>
            <person name="Barry K.W."/>
            <person name="Cichocki N."/>
            <person name="Veneault-Fourrey C."/>
            <person name="LaButti K."/>
            <person name="Lindquist E.A."/>
            <person name="Lipzen A."/>
            <person name="Lundell T."/>
            <person name="Morin E."/>
            <person name="Murat C."/>
            <person name="Riley R."/>
            <person name="Ohm R."/>
            <person name="Sun H."/>
            <person name="Tunlid A."/>
            <person name="Henrissat B."/>
            <person name="Grigoriev I.V."/>
            <person name="Hibbett D.S."/>
            <person name="Martin F."/>
        </authorList>
    </citation>
    <scope>NUCLEOTIDE SEQUENCE [LARGE SCALE GENOMIC DNA]</scope>
    <source>
        <strain evidence="4">Marx 270</strain>
    </source>
</reference>
<feature type="compositionally biased region" description="Low complexity" evidence="2">
    <location>
        <begin position="473"/>
        <end position="490"/>
    </location>
</feature>
<feature type="compositionally biased region" description="Low complexity" evidence="2">
    <location>
        <begin position="500"/>
        <end position="516"/>
    </location>
</feature>
<dbReference type="OrthoDB" id="3271284at2759"/>
<feature type="compositionally biased region" description="Basic and acidic residues" evidence="2">
    <location>
        <begin position="388"/>
        <end position="421"/>
    </location>
</feature>
<name>A0A0C3N7R2_PISTI</name>
<feature type="region of interest" description="Disordered" evidence="2">
    <location>
        <begin position="370"/>
        <end position="434"/>
    </location>
</feature>
<sequence>MERVVQEEHTSRRPTPPLRDRPVRVPYGPRVGTHPKYSVDVVIPGPGSPADGSSSPTSTLPSPSVLSRPTSPAREIPPASVDPSISITPRMVDAAVQIPSSPPSPLPDSTLRNLPAQSSTAPKTFVGSFLVPPPLPPPPVIKFEPVPIPWKSLSLESAQWTFTSSELQEIVSRAIRLSAGESFIRLLSLQVLDTDIMEAEQRLDSQRLEAQGKWRFEVGRRTMLMQALNSMVASLPNGCEYDKDNAMGSLVTQLATSIASCDTQMSTILQAMDQQTQLSSLKNRHWSSALSLALRKLNKACERQAGELKHALTRIRDLEDELEEAWKEAETVAAELDALRAANNIKQERTETCNEPERNTDTQNELKEINDTDNELQEMNDMDNESVGNRDMDESEEKSDADNESEGKRDADNEWEEKNDTGNESEEGADQSDIDNTQTLEDLTVTTDIGQLVGVTATAVASKAVLLSPTIPSINNSDSKSIRSSKSGKSTRSKRSDAQSRLSRVSAARVRSRTLSNASLRLPRNLRAPSNAVPSASQPPVPALPDNLHGHSFLDMGNVSNEFVRPLRKWLPKRHPVPKSVLPGPPLSEISASNNRSLPMRATSPASQPQCTSQSPNIRSYHKTRSNLVTSFSNSDPGPCTPMILYDRIEVAPERPGSARGRLTYHDDGARSFVSRASSVLRRLSQATSSKHYSASTLPAYKMKEEDEEGSFLPAAD</sequence>
<keyword evidence="4" id="KW-1185">Reference proteome</keyword>
<dbReference type="EMBL" id="KN832035">
    <property type="protein sequence ID" value="KIN97089.1"/>
    <property type="molecule type" value="Genomic_DNA"/>
</dbReference>
<dbReference type="STRING" id="870435.A0A0C3N7R2"/>
<protein>
    <submittedName>
        <fullName evidence="3">Uncharacterized protein</fullName>
    </submittedName>
</protein>
<dbReference type="InParanoid" id="A0A0C3N7R2"/>
<feature type="compositionally biased region" description="Low complexity" evidence="2">
    <location>
        <begin position="44"/>
        <end position="72"/>
    </location>
</feature>
<feature type="compositionally biased region" description="Acidic residues" evidence="2">
    <location>
        <begin position="422"/>
        <end position="433"/>
    </location>
</feature>
<feature type="region of interest" description="Disordered" evidence="2">
    <location>
        <begin position="684"/>
        <end position="717"/>
    </location>
</feature>
<dbReference type="AlphaFoldDB" id="A0A0C3N7R2"/>
<dbReference type="HOGENOM" id="CLU_027443_0_0_1"/>
<dbReference type="Proteomes" id="UP000054217">
    <property type="component" value="Unassembled WGS sequence"/>
</dbReference>
<feature type="compositionally biased region" description="Basic and acidic residues" evidence="2">
    <location>
        <begin position="1"/>
        <end position="11"/>
    </location>
</feature>
<accession>A0A0C3N7R2</accession>
<feature type="region of interest" description="Disordered" evidence="2">
    <location>
        <begin position="470"/>
        <end position="548"/>
    </location>
</feature>
<feature type="compositionally biased region" description="Polar residues" evidence="2">
    <location>
        <begin position="604"/>
        <end position="618"/>
    </location>
</feature>
<reference evidence="3 4" key="1">
    <citation type="submission" date="2014-04" db="EMBL/GenBank/DDBJ databases">
        <authorList>
            <consortium name="DOE Joint Genome Institute"/>
            <person name="Kuo A."/>
            <person name="Kohler A."/>
            <person name="Costa M.D."/>
            <person name="Nagy L.G."/>
            <person name="Floudas D."/>
            <person name="Copeland A."/>
            <person name="Barry K.W."/>
            <person name="Cichocki N."/>
            <person name="Veneault-Fourrey C."/>
            <person name="LaButti K."/>
            <person name="Lindquist E.A."/>
            <person name="Lipzen A."/>
            <person name="Lundell T."/>
            <person name="Morin E."/>
            <person name="Murat C."/>
            <person name="Sun H."/>
            <person name="Tunlid A."/>
            <person name="Henrissat B."/>
            <person name="Grigoriev I.V."/>
            <person name="Hibbett D.S."/>
            <person name="Martin F."/>
            <person name="Nordberg H.P."/>
            <person name="Cantor M.N."/>
            <person name="Hua S.X."/>
        </authorList>
    </citation>
    <scope>NUCLEOTIDE SEQUENCE [LARGE SCALE GENOMIC DNA]</scope>
    <source>
        <strain evidence="3 4">Marx 270</strain>
    </source>
</reference>
<proteinExistence type="predicted"/>
<evidence type="ECO:0000256" key="2">
    <source>
        <dbReference type="SAM" id="MobiDB-lite"/>
    </source>
</evidence>
<evidence type="ECO:0000256" key="1">
    <source>
        <dbReference type="SAM" id="Coils"/>
    </source>
</evidence>
<feature type="compositionally biased region" description="Acidic residues" evidence="2">
    <location>
        <begin position="371"/>
        <end position="384"/>
    </location>
</feature>
<keyword evidence="1" id="KW-0175">Coiled coil</keyword>
<evidence type="ECO:0000313" key="3">
    <source>
        <dbReference type="EMBL" id="KIN97089.1"/>
    </source>
</evidence>
<organism evidence="3 4">
    <name type="scientific">Pisolithus tinctorius Marx 270</name>
    <dbReference type="NCBI Taxonomy" id="870435"/>
    <lineage>
        <taxon>Eukaryota</taxon>
        <taxon>Fungi</taxon>
        <taxon>Dikarya</taxon>
        <taxon>Basidiomycota</taxon>
        <taxon>Agaricomycotina</taxon>
        <taxon>Agaricomycetes</taxon>
        <taxon>Agaricomycetidae</taxon>
        <taxon>Boletales</taxon>
        <taxon>Sclerodermatineae</taxon>
        <taxon>Pisolithaceae</taxon>
        <taxon>Pisolithus</taxon>
    </lineage>
</organism>
<gene>
    <name evidence="3" type="ORF">M404DRAFT_921863</name>
</gene>